<dbReference type="EMBL" id="CADEAL010004426">
    <property type="protein sequence ID" value="CAB1459339.1"/>
    <property type="molecule type" value="Genomic_DNA"/>
</dbReference>
<dbReference type="Proteomes" id="UP001153269">
    <property type="component" value="Unassembled WGS sequence"/>
</dbReference>
<comment type="caution">
    <text evidence="1">The sequence shown here is derived from an EMBL/GenBank/DDBJ whole genome shotgun (WGS) entry which is preliminary data.</text>
</comment>
<keyword evidence="2" id="KW-1185">Reference proteome</keyword>
<name>A0A9N7W0L3_PLEPL</name>
<accession>A0A9N7W0L3</accession>
<protein>
    <submittedName>
        <fullName evidence="1">Uncharacterized protein</fullName>
    </submittedName>
</protein>
<proteinExistence type="predicted"/>
<evidence type="ECO:0000313" key="1">
    <source>
        <dbReference type="EMBL" id="CAB1459339.1"/>
    </source>
</evidence>
<reference evidence="1" key="1">
    <citation type="submission" date="2020-03" db="EMBL/GenBank/DDBJ databases">
        <authorList>
            <person name="Weist P."/>
        </authorList>
    </citation>
    <scope>NUCLEOTIDE SEQUENCE</scope>
</reference>
<dbReference type="AlphaFoldDB" id="A0A9N7W0L3"/>
<evidence type="ECO:0000313" key="2">
    <source>
        <dbReference type="Proteomes" id="UP001153269"/>
    </source>
</evidence>
<organism evidence="1 2">
    <name type="scientific">Pleuronectes platessa</name>
    <name type="common">European plaice</name>
    <dbReference type="NCBI Taxonomy" id="8262"/>
    <lineage>
        <taxon>Eukaryota</taxon>
        <taxon>Metazoa</taxon>
        <taxon>Chordata</taxon>
        <taxon>Craniata</taxon>
        <taxon>Vertebrata</taxon>
        <taxon>Euteleostomi</taxon>
        <taxon>Actinopterygii</taxon>
        <taxon>Neopterygii</taxon>
        <taxon>Teleostei</taxon>
        <taxon>Neoteleostei</taxon>
        <taxon>Acanthomorphata</taxon>
        <taxon>Carangaria</taxon>
        <taxon>Pleuronectiformes</taxon>
        <taxon>Pleuronectoidei</taxon>
        <taxon>Pleuronectidae</taxon>
        <taxon>Pleuronectes</taxon>
    </lineage>
</organism>
<gene>
    <name evidence="1" type="ORF">PLEPLA_LOCUS47176</name>
</gene>
<sequence length="101" mass="10894">MVHFGFIITTQFIRSTVQTNLGSAGKTAVSATFLHMKPKTIQDGLLAVVSLCQSPVRLGSLAVYAVRVQGSHRTGTIVAHRRQPLCLQAANQAVLHEAQQN</sequence>